<dbReference type="EMBL" id="HBIW01006700">
    <property type="protein sequence ID" value="CAE0690158.1"/>
    <property type="molecule type" value="Transcribed_RNA"/>
</dbReference>
<keyword evidence="2" id="KW-0732">Signal</keyword>
<feature type="compositionally biased region" description="Low complexity" evidence="1">
    <location>
        <begin position="166"/>
        <end position="188"/>
    </location>
</feature>
<gene>
    <name evidence="3" type="ORF">PCAL00307_LOCUS5593</name>
</gene>
<feature type="chain" id="PRO_5030951869" evidence="2">
    <location>
        <begin position="20"/>
        <end position="188"/>
    </location>
</feature>
<feature type="signal peptide" evidence="2">
    <location>
        <begin position="1"/>
        <end position="19"/>
    </location>
</feature>
<protein>
    <submittedName>
        <fullName evidence="3">Uncharacterized protein</fullName>
    </submittedName>
</protein>
<accession>A0A7S4E5C5</accession>
<evidence type="ECO:0000313" key="3">
    <source>
        <dbReference type="EMBL" id="CAE0690158.1"/>
    </source>
</evidence>
<dbReference type="AlphaFoldDB" id="A0A7S4E5C5"/>
<organism evidence="3">
    <name type="scientific">Pelagomonas calceolata</name>
    <dbReference type="NCBI Taxonomy" id="35677"/>
    <lineage>
        <taxon>Eukaryota</taxon>
        <taxon>Sar</taxon>
        <taxon>Stramenopiles</taxon>
        <taxon>Ochrophyta</taxon>
        <taxon>Pelagophyceae</taxon>
        <taxon>Pelagomonadales</taxon>
        <taxon>Pelagomonadaceae</taxon>
        <taxon>Pelagomonas</taxon>
    </lineage>
</organism>
<reference evidence="3" key="1">
    <citation type="submission" date="2021-01" db="EMBL/GenBank/DDBJ databases">
        <authorList>
            <person name="Corre E."/>
            <person name="Pelletier E."/>
            <person name="Niang G."/>
            <person name="Scheremetjew M."/>
            <person name="Finn R."/>
            <person name="Kale V."/>
            <person name="Holt S."/>
            <person name="Cochrane G."/>
            <person name="Meng A."/>
            <person name="Brown T."/>
            <person name="Cohen L."/>
        </authorList>
    </citation>
    <scope>NUCLEOTIDE SEQUENCE</scope>
    <source>
        <strain evidence="3">CCMP1756</strain>
    </source>
</reference>
<proteinExistence type="predicted"/>
<name>A0A7S4E5C5_9STRA</name>
<sequence length="188" mass="19904">MARVRAVVLCALAAAPAHGIWPFGRRTTALAKKVRSLERDTLEFESNERILLEQLRQMRLTTGELRTTLRDSIAESERVAAENAAAVAKLEGDVATLKTKLAAAEQRAAAAEASAAKAVDMESSLAAARAEAARLKKELAKTKAELKTARAPRPAARTKAKVSDGPSAAKKTASSAAAAPARRPTPQR</sequence>
<evidence type="ECO:0000256" key="2">
    <source>
        <dbReference type="SAM" id="SignalP"/>
    </source>
</evidence>
<feature type="region of interest" description="Disordered" evidence="1">
    <location>
        <begin position="143"/>
        <end position="188"/>
    </location>
</feature>
<evidence type="ECO:0000256" key="1">
    <source>
        <dbReference type="SAM" id="MobiDB-lite"/>
    </source>
</evidence>